<organism evidence="1 2">
    <name type="scientific">Hydrogenimonas cancrithermarum</name>
    <dbReference type="NCBI Taxonomy" id="2993563"/>
    <lineage>
        <taxon>Bacteria</taxon>
        <taxon>Pseudomonadati</taxon>
        <taxon>Campylobacterota</taxon>
        <taxon>Epsilonproteobacteria</taxon>
        <taxon>Campylobacterales</taxon>
        <taxon>Hydrogenimonadaceae</taxon>
        <taxon>Hydrogenimonas</taxon>
    </lineage>
</organism>
<evidence type="ECO:0000313" key="1">
    <source>
        <dbReference type="EMBL" id="BDY13927.1"/>
    </source>
</evidence>
<reference evidence="1 2" key="1">
    <citation type="submission" date="2023-03" db="EMBL/GenBank/DDBJ databases">
        <title>Description of Hydrogenimonas sp. ISO32.</title>
        <authorList>
            <person name="Mino S."/>
            <person name="Fukazawa S."/>
            <person name="Sawabe T."/>
        </authorList>
    </citation>
    <scope>NUCLEOTIDE SEQUENCE [LARGE SCALE GENOMIC DNA]</scope>
    <source>
        <strain evidence="1 2">ISO32</strain>
    </source>
</reference>
<keyword evidence="2" id="KW-1185">Reference proteome</keyword>
<evidence type="ECO:0008006" key="3">
    <source>
        <dbReference type="Google" id="ProtNLM"/>
    </source>
</evidence>
<proteinExistence type="predicted"/>
<protein>
    <recommendedName>
        <fullName evidence="3">NAD-dependent epimerase/dehydratase domain-containing protein</fullName>
    </recommendedName>
</protein>
<dbReference type="InterPro" id="IPR036291">
    <property type="entry name" value="NAD(P)-bd_dom_sf"/>
</dbReference>
<name>A0ABM8FPJ6_9BACT</name>
<dbReference type="SUPFAM" id="SSF51735">
    <property type="entry name" value="NAD(P)-binding Rossmann-fold domains"/>
    <property type="match status" value="1"/>
</dbReference>
<gene>
    <name evidence="1" type="ORF">HCR_22390</name>
</gene>
<accession>A0ABM8FPJ6</accession>
<evidence type="ECO:0000313" key="2">
    <source>
        <dbReference type="Proteomes" id="UP001321445"/>
    </source>
</evidence>
<dbReference type="EMBL" id="AP027370">
    <property type="protein sequence ID" value="BDY13927.1"/>
    <property type="molecule type" value="Genomic_DNA"/>
</dbReference>
<dbReference type="Gene3D" id="3.40.50.720">
    <property type="entry name" value="NAD(P)-binding Rossmann-like Domain"/>
    <property type="match status" value="1"/>
</dbReference>
<dbReference type="RefSeq" id="WP_286336865.1">
    <property type="nucleotide sequence ID" value="NZ_AP027370.1"/>
</dbReference>
<dbReference type="Proteomes" id="UP001321445">
    <property type="component" value="Chromosome"/>
</dbReference>
<sequence>MKRKKVLITGVGGVGVFAAHLIAKLPEVELYLGRRGYDFIKHKANGIMDSAYYMNPDNPYPTVVPVKMDLMDLEKTTEQLEEIQPDVILHLATLLAAQKIREGLPVDVAKKIYDANPVGTGLRPWAPGHTVLLLNLMKAVKASGIETKVVNGSGCDFLHLSFSKFGLEPTCGLGDFALLEPGIKRILARTKGLDQTKLQLHMVGHHSLVMPIMFFGDSQGIPYKIRTIYDGEDISDSIDYEKDVFPYMPEESSWPPNASSHDQEQTAAHAARIVKAILYDTNEILNVPAPEGQPGCYPTRVGAFGAKIVVSEGETLEELVEINVDGNIAEGFKEIRDDGTMVATDRTVELVEEIFGIDWKYKSFHPEEAFEAYKEIQEAYDNFAKQYK</sequence>